<keyword evidence="5 11" id="KW-0004">4Fe-4S</keyword>
<dbReference type="CDD" id="cd04903">
    <property type="entry name" value="ACT_LSD"/>
    <property type="match status" value="1"/>
</dbReference>
<name>A0A1T5ISQ7_9FIRM</name>
<comment type="catalytic activity">
    <reaction evidence="10 11 12">
        <text>L-serine = pyruvate + NH4(+)</text>
        <dbReference type="Rhea" id="RHEA:19169"/>
        <dbReference type="ChEBI" id="CHEBI:15361"/>
        <dbReference type="ChEBI" id="CHEBI:28938"/>
        <dbReference type="ChEBI" id="CHEBI:33384"/>
        <dbReference type="EC" id="4.3.1.17"/>
    </reaction>
</comment>
<dbReference type="EMBL" id="FUZT01000001">
    <property type="protein sequence ID" value="SKC42224.1"/>
    <property type="molecule type" value="Genomic_DNA"/>
</dbReference>
<dbReference type="InterPro" id="IPR004643">
    <property type="entry name" value="Fe-S_L-Ser_bsu"/>
</dbReference>
<evidence type="ECO:0000256" key="11">
    <source>
        <dbReference type="PIRNR" id="PIRNR036692"/>
    </source>
</evidence>
<dbReference type="UniPathway" id="UPA00138"/>
<dbReference type="SUPFAM" id="SSF55021">
    <property type="entry name" value="ACT-like"/>
    <property type="match status" value="1"/>
</dbReference>
<keyword evidence="9 11" id="KW-0456">Lyase</keyword>
<evidence type="ECO:0000256" key="1">
    <source>
        <dbReference type="ARBA" id="ARBA00001966"/>
    </source>
</evidence>
<organism evidence="14 15">
    <name type="scientific">Maledivibacter halophilus</name>
    <dbReference type="NCBI Taxonomy" id="36842"/>
    <lineage>
        <taxon>Bacteria</taxon>
        <taxon>Bacillati</taxon>
        <taxon>Bacillota</taxon>
        <taxon>Clostridia</taxon>
        <taxon>Peptostreptococcales</taxon>
        <taxon>Caminicellaceae</taxon>
        <taxon>Maledivibacter</taxon>
    </lineage>
</organism>
<comment type="similarity">
    <text evidence="3 11 12">Belongs to the iron-sulfur dependent L-serine dehydratase family.</text>
</comment>
<evidence type="ECO:0000256" key="2">
    <source>
        <dbReference type="ARBA" id="ARBA00004742"/>
    </source>
</evidence>
<evidence type="ECO:0000256" key="7">
    <source>
        <dbReference type="ARBA" id="ARBA00023004"/>
    </source>
</evidence>
<dbReference type="GO" id="GO:0003941">
    <property type="term" value="F:L-serine ammonia-lyase activity"/>
    <property type="evidence" value="ECO:0007669"/>
    <property type="project" value="UniProtKB-UniRule"/>
</dbReference>
<evidence type="ECO:0000256" key="6">
    <source>
        <dbReference type="ARBA" id="ARBA00022723"/>
    </source>
</evidence>
<dbReference type="Gene3D" id="3.30.1330.90">
    <property type="entry name" value="D-3-phosphoglycerate dehydrogenase, domain 3"/>
    <property type="match status" value="1"/>
</dbReference>
<dbReference type="GO" id="GO:0006094">
    <property type="term" value="P:gluconeogenesis"/>
    <property type="evidence" value="ECO:0007669"/>
    <property type="project" value="UniProtKB-UniRule"/>
</dbReference>
<dbReference type="InterPro" id="IPR029009">
    <property type="entry name" value="ASB_dom_sf"/>
</dbReference>
<evidence type="ECO:0000256" key="3">
    <source>
        <dbReference type="ARBA" id="ARBA00008636"/>
    </source>
</evidence>
<keyword evidence="4 11" id="KW-0312">Gluconeogenesis</keyword>
<dbReference type="InterPro" id="IPR005131">
    <property type="entry name" value="Ser_deHydtase_bsu"/>
</dbReference>
<evidence type="ECO:0000256" key="9">
    <source>
        <dbReference type="ARBA" id="ARBA00023239"/>
    </source>
</evidence>
<keyword evidence="15" id="KW-1185">Reference proteome</keyword>
<dbReference type="STRING" id="36842.SAMN02194393_00710"/>
<dbReference type="InterPro" id="IPR002912">
    <property type="entry name" value="ACT_dom"/>
</dbReference>
<evidence type="ECO:0000313" key="15">
    <source>
        <dbReference type="Proteomes" id="UP000190285"/>
    </source>
</evidence>
<dbReference type="GO" id="GO:0051539">
    <property type="term" value="F:4 iron, 4 sulfur cluster binding"/>
    <property type="evidence" value="ECO:0007669"/>
    <property type="project" value="UniProtKB-UniRule"/>
</dbReference>
<dbReference type="Proteomes" id="UP000190285">
    <property type="component" value="Unassembled WGS sequence"/>
</dbReference>
<keyword evidence="6 11" id="KW-0479">Metal-binding</keyword>
<comment type="pathway">
    <text evidence="2 11">Carbohydrate biosynthesis; gluconeogenesis.</text>
</comment>
<dbReference type="SUPFAM" id="SSF143548">
    <property type="entry name" value="Serine metabolism enzymes domain"/>
    <property type="match status" value="1"/>
</dbReference>
<evidence type="ECO:0000256" key="5">
    <source>
        <dbReference type="ARBA" id="ARBA00022485"/>
    </source>
</evidence>
<dbReference type="PANTHER" id="PTHR30182">
    <property type="entry name" value="L-SERINE DEHYDRATASE"/>
    <property type="match status" value="1"/>
</dbReference>
<dbReference type="NCBIfam" id="TIGR00719">
    <property type="entry name" value="sda_beta"/>
    <property type="match status" value="1"/>
</dbReference>
<evidence type="ECO:0000256" key="4">
    <source>
        <dbReference type="ARBA" id="ARBA00022432"/>
    </source>
</evidence>
<dbReference type="Gene3D" id="3.30.70.260">
    <property type="match status" value="1"/>
</dbReference>
<comment type="cofactor">
    <cofactor evidence="1 12">
        <name>[4Fe-4S] cluster</name>
        <dbReference type="ChEBI" id="CHEBI:49883"/>
    </cofactor>
</comment>
<accession>A0A1T5ISQ7</accession>
<dbReference type="Pfam" id="PF03315">
    <property type="entry name" value="SDH_beta"/>
    <property type="match status" value="1"/>
</dbReference>
<keyword evidence="7 11" id="KW-0408">Iron</keyword>
<dbReference type="PROSITE" id="PS51671">
    <property type="entry name" value="ACT"/>
    <property type="match status" value="1"/>
</dbReference>
<evidence type="ECO:0000256" key="8">
    <source>
        <dbReference type="ARBA" id="ARBA00023014"/>
    </source>
</evidence>
<dbReference type="PANTHER" id="PTHR30182:SF12">
    <property type="entry name" value="L-SERINE DEHYDRATASE, BETA CHAIN-RELATED"/>
    <property type="match status" value="1"/>
</dbReference>
<dbReference type="GO" id="GO:0046872">
    <property type="term" value="F:metal ion binding"/>
    <property type="evidence" value="ECO:0007669"/>
    <property type="project" value="UniProtKB-UniRule"/>
</dbReference>
<evidence type="ECO:0000256" key="12">
    <source>
        <dbReference type="RuleBase" id="RU366059"/>
    </source>
</evidence>
<evidence type="ECO:0000256" key="10">
    <source>
        <dbReference type="ARBA" id="ARBA00049406"/>
    </source>
</evidence>
<dbReference type="OrthoDB" id="9813137at2"/>
<dbReference type="RefSeq" id="WP_079489368.1">
    <property type="nucleotide sequence ID" value="NZ_FUZT01000001.1"/>
</dbReference>
<dbReference type="InterPro" id="IPR051318">
    <property type="entry name" value="Fe-S_L-Ser"/>
</dbReference>
<dbReference type="InterPro" id="IPR045865">
    <property type="entry name" value="ACT-like_dom_sf"/>
</dbReference>
<sequence>MKNYSAFEIIGPKMIGPSSSHTAGAARLGKIAGRLADYDIKKIKFILHGSFAKTYRGHGTDRALMAGILGMKESDEELKNSLKIAKEKGIEYEFIEDDLGEVHPNTVKFRIEKSGGEEIELMGSSIGGGNIKIIEINGLRLEFTGQYPTLITRHLDHPGIISKITKILAYYKINIAFMSVYRQDKGQDAFMVIESDNKLEPKLVEYIKKSIGEIKNIYLINSI</sequence>
<dbReference type="Pfam" id="PF01842">
    <property type="entry name" value="ACT"/>
    <property type="match status" value="1"/>
</dbReference>
<feature type="domain" description="ACT" evidence="13">
    <location>
        <begin position="149"/>
        <end position="223"/>
    </location>
</feature>
<keyword evidence="8 11" id="KW-0411">Iron-sulfur</keyword>
<evidence type="ECO:0000313" key="14">
    <source>
        <dbReference type="EMBL" id="SKC42224.1"/>
    </source>
</evidence>
<reference evidence="15" key="1">
    <citation type="submission" date="2017-02" db="EMBL/GenBank/DDBJ databases">
        <authorList>
            <person name="Varghese N."/>
            <person name="Submissions S."/>
        </authorList>
    </citation>
    <scope>NUCLEOTIDE SEQUENCE [LARGE SCALE GENOMIC DNA]</scope>
    <source>
        <strain evidence="15">M1</strain>
    </source>
</reference>
<evidence type="ECO:0000259" key="13">
    <source>
        <dbReference type="PROSITE" id="PS51671"/>
    </source>
</evidence>
<dbReference type="AlphaFoldDB" id="A0A1T5ISQ7"/>
<dbReference type="PIRSF" id="PIRSF036692">
    <property type="entry name" value="SDH_B"/>
    <property type="match status" value="1"/>
</dbReference>
<protein>
    <recommendedName>
        <fullName evidence="11">L-serine deaminase</fullName>
    </recommendedName>
</protein>
<proteinExistence type="inferred from homology"/>
<gene>
    <name evidence="14" type="ORF">SAMN02194393_00710</name>
</gene>